<dbReference type="CDD" id="cd04740">
    <property type="entry name" value="DHOD_1B_like"/>
    <property type="match status" value="1"/>
</dbReference>
<evidence type="ECO:0000256" key="8">
    <source>
        <dbReference type="ARBA" id="ARBA00023002"/>
    </source>
</evidence>
<reference evidence="12" key="1">
    <citation type="submission" date="2015-10" db="EMBL/GenBank/DDBJ databases">
        <title>Analysis of five complete genome sequences for members of the class Peribacteria in the recently recognized Peregrinibacteria bacterial phylum.</title>
        <authorList>
            <person name="Anantharaman K."/>
            <person name="Brown C.T."/>
            <person name="Burstein D."/>
            <person name="Castelle C.J."/>
            <person name="Probst A.J."/>
            <person name="Thomas B.C."/>
            <person name="Williams K.H."/>
            <person name="Banfield J.F."/>
        </authorList>
    </citation>
    <scope>NUCLEOTIDE SEQUENCE [LARGE SCALE GENOMIC DNA]</scope>
</reference>
<dbReference type="Proteomes" id="UP000069135">
    <property type="component" value="Chromosome"/>
</dbReference>
<sequence length="314" mass="32566">MNLSQTVCGVTFQNPTVLASGIWGITAASWRRVAENGAGGITTKSLWLTEHKGHPNPTIISTEHWTLNAVGVPDAGIEKAREEIGDYHKKKPVPLIANIIANTVENYGKTAAEIIKLTPDLLEVNISCPNVEDEFGKPFACSVGDASAVTTAVKAVSGKTPVFIKLSPNVDDIGSIAAACAKAGADGFTVINTVGPGMAIDLRSRLPILANKVGGLSGPAIKPIAVRCIADVYRATGGTKPIIGTGGIMTGEDAIEFLLAGASLIGIGTAIAYRGAEVFRLVCEEMTAWCEAEGIKDIAELTGGMHRALSSSCA</sequence>
<dbReference type="InterPro" id="IPR012135">
    <property type="entry name" value="Dihydroorotate_DH_1_2"/>
</dbReference>
<comment type="caution">
    <text evidence="9">Lacks conserved residue(s) required for the propagation of feature annotation.</text>
</comment>
<evidence type="ECO:0000256" key="4">
    <source>
        <dbReference type="ARBA" id="ARBA00022490"/>
    </source>
</evidence>
<dbReference type="HAMAP" id="MF_00224">
    <property type="entry name" value="DHO_dh_type1"/>
    <property type="match status" value="1"/>
</dbReference>
<feature type="active site" description="Nucleophile" evidence="9">
    <location>
        <position position="128"/>
    </location>
</feature>
<protein>
    <recommendedName>
        <fullName evidence="9">Dihydroorotate dehydrogenase</fullName>
        <shortName evidence="9">DHOD</shortName>
        <shortName evidence="9">DHODase</shortName>
        <shortName evidence="9">DHOdehase</shortName>
        <ecNumber evidence="9">1.3.-.-</ecNumber>
    </recommendedName>
</protein>
<feature type="binding site" evidence="9">
    <location>
        <position position="165"/>
    </location>
    <ligand>
        <name>FMN</name>
        <dbReference type="ChEBI" id="CHEBI:58210"/>
    </ligand>
</feature>
<gene>
    <name evidence="9" type="primary">pyrD</name>
    <name evidence="11" type="ORF">PeribacterD1_0784</name>
</gene>
<feature type="binding site" evidence="9">
    <location>
        <begin position="192"/>
        <end position="193"/>
    </location>
    <ligand>
        <name>substrate</name>
    </ligand>
</feature>
<dbReference type="NCBIfam" id="NF005574">
    <property type="entry name" value="PRK07259.1"/>
    <property type="match status" value="1"/>
</dbReference>
<dbReference type="PATRIC" id="fig|1735161.3.peg.764"/>
<keyword evidence="8 9" id="KW-0560">Oxidoreductase</keyword>
<feature type="binding site" evidence="9">
    <location>
        <begin position="44"/>
        <end position="45"/>
    </location>
    <ligand>
        <name>FMN</name>
        <dbReference type="ChEBI" id="CHEBI:58210"/>
    </ligand>
</feature>
<dbReference type="Gene3D" id="2.30.26.10">
    <property type="entry name" value="Dihydroorotate Dehydrogenase A, chain A, domain 2"/>
    <property type="match status" value="1"/>
</dbReference>
<evidence type="ECO:0000256" key="5">
    <source>
        <dbReference type="ARBA" id="ARBA00022630"/>
    </source>
</evidence>
<comment type="function">
    <text evidence="9">Catalyzes the conversion of dihydroorotate to orotate.</text>
</comment>
<dbReference type="PIRSF" id="PIRSF000164">
    <property type="entry name" value="DHO_oxidase"/>
    <property type="match status" value="1"/>
</dbReference>
<feature type="binding site" evidence="9">
    <location>
        <position position="20"/>
    </location>
    <ligand>
        <name>FMN</name>
        <dbReference type="ChEBI" id="CHEBI:58210"/>
    </ligand>
</feature>
<dbReference type="GO" id="GO:0005737">
    <property type="term" value="C:cytoplasm"/>
    <property type="evidence" value="ECO:0007669"/>
    <property type="project" value="UniProtKB-SubCell"/>
</dbReference>
<dbReference type="SUPFAM" id="SSF51395">
    <property type="entry name" value="FMN-linked oxidoreductases"/>
    <property type="match status" value="1"/>
</dbReference>
<dbReference type="InterPro" id="IPR023359">
    <property type="entry name" value="Dihydro_DH_chainA_dom2"/>
</dbReference>
<dbReference type="InterPro" id="IPR049622">
    <property type="entry name" value="Dihydroorotate_DH_I"/>
</dbReference>
<comment type="pathway">
    <text evidence="2 9">Pyrimidine metabolism; UMP biosynthesis via de novo pathway.</text>
</comment>
<evidence type="ECO:0000313" key="11">
    <source>
        <dbReference type="EMBL" id="ALM13454.1"/>
    </source>
</evidence>
<dbReference type="EC" id="1.3.-.-" evidence="9"/>
<evidence type="ECO:0000256" key="2">
    <source>
        <dbReference type="ARBA" id="ARBA00004725"/>
    </source>
</evidence>
<dbReference type="PANTHER" id="PTHR48109">
    <property type="entry name" value="DIHYDROOROTATE DEHYDROGENASE (QUINONE), MITOCHONDRIAL-RELATED"/>
    <property type="match status" value="1"/>
</dbReference>
<evidence type="ECO:0000313" key="12">
    <source>
        <dbReference type="Proteomes" id="UP000069135"/>
    </source>
</evidence>
<dbReference type="AlphaFoldDB" id="A0A0S1SFL2"/>
<feature type="binding site" evidence="9">
    <location>
        <position position="218"/>
    </location>
    <ligand>
        <name>FMN</name>
        <dbReference type="ChEBI" id="CHEBI:58210"/>
    </ligand>
</feature>
<dbReference type="InterPro" id="IPR005720">
    <property type="entry name" value="Dihydroorotate_DH_cat"/>
</dbReference>
<evidence type="ECO:0000256" key="6">
    <source>
        <dbReference type="ARBA" id="ARBA00022643"/>
    </source>
</evidence>
<feature type="binding site" evidence="9">
    <location>
        <position position="191"/>
    </location>
    <ligand>
        <name>FMN</name>
        <dbReference type="ChEBI" id="CHEBI:58210"/>
    </ligand>
</feature>
<dbReference type="InterPro" id="IPR001295">
    <property type="entry name" value="Dihydroorotate_DH_CS"/>
</dbReference>
<feature type="domain" description="Dihydroorotate dehydrogenase catalytic" evidence="10">
    <location>
        <begin position="3"/>
        <end position="287"/>
    </location>
</feature>
<keyword evidence="5 9" id="KW-0285">Flavoprotein</keyword>
<evidence type="ECO:0000256" key="7">
    <source>
        <dbReference type="ARBA" id="ARBA00022975"/>
    </source>
</evidence>
<feature type="binding site" evidence="9">
    <location>
        <position position="125"/>
    </location>
    <ligand>
        <name>FMN</name>
        <dbReference type="ChEBI" id="CHEBI:58210"/>
    </ligand>
</feature>
<accession>A0A0S1SSB4</accession>
<evidence type="ECO:0000256" key="3">
    <source>
        <dbReference type="ARBA" id="ARBA00008008"/>
    </source>
</evidence>
<accession>A0A0S1SKB4</accession>
<dbReference type="InterPro" id="IPR050074">
    <property type="entry name" value="DHO_dehydrogenase"/>
</dbReference>
<feature type="binding site" evidence="9">
    <location>
        <position position="98"/>
    </location>
    <ligand>
        <name>FMN</name>
        <dbReference type="ChEBI" id="CHEBI:58210"/>
    </ligand>
</feature>
<comment type="cofactor">
    <cofactor evidence="9">
        <name>FMN</name>
        <dbReference type="ChEBI" id="CHEBI:58210"/>
    </cofactor>
    <text evidence="9">Binds 1 FMN per subunit.</text>
</comment>
<accession>A0A0S1SVP4</accession>
<evidence type="ECO:0000256" key="9">
    <source>
        <dbReference type="HAMAP-Rule" id="MF_00224"/>
    </source>
</evidence>
<dbReference type="InterPro" id="IPR024920">
    <property type="entry name" value="Dihydroorotate_DH_1"/>
</dbReference>
<feature type="binding site" evidence="9">
    <location>
        <begin position="268"/>
        <end position="269"/>
    </location>
    <ligand>
        <name>FMN</name>
        <dbReference type="ChEBI" id="CHEBI:58210"/>
    </ligand>
</feature>
<feature type="binding site" evidence="9">
    <location>
        <position position="125"/>
    </location>
    <ligand>
        <name>substrate</name>
    </ligand>
</feature>
<dbReference type="Gene3D" id="3.20.20.70">
    <property type="entry name" value="Aldolase class I"/>
    <property type="match status" value="1"/>
</dbReference>
<feature type="binding site" evidence="9">
    <location>
        <position position="44"/>
    </location>
    <ligand>
        <name>substrate</name>
    </ligand>
</feature>
<dbReference type="GO" id="GO:0044205">
    <property type="term" value="P:'de novo' UMP biosynthetic process"/>
    <property type="evidence" value="ECO:0007669"/>
    <property type="project" value="UniProtKB-UniRule"/>
</dbReference>
<keyword evidence="7 9" id="KW-0665">Pyrimidine biosynthesis</keyword>
<dbReference type="GO" id="GO:0006207">
    <property type="term" value="P:'de novo' pyrimidine nucleobase biosynthetic process"/>
    <property type="evidence" value="ECO:0007669"/>
    <property type="project" value="InterPro"/>
</dbReference>
<dbReference type="Pfam" id="PF01180">
    <property type="entry name" value="DHO_dh"/>
    <property type="match status" value="1"/>
</dbReference>
<comment type="catalytic activity">
    <reaction evidence="9">
        <text>(S)-dihydroorotate + A = orotate + AH2</text>
        <dbReference type="Rhea" id="RHEA:18073"/>
        <dbReference type="ChEBI" id="CHEBI:13193"/>
        <dbReference type="ChEBI" id="CHEBI:17499"/>
        <dbReference type="ChEBI" id="CHEBI:30839"/>
        <dbReference type="ChEBI" id="CHEBI:30864"/>
    </reaction>
</comment>
<dbReference type="NCBIfam" id="TIGR01037">
    <property type="entry name" value="pyrD_sub1_fam"/>
    <property type="match status" value="1"/>
</dbReference>
<dbReference type="InterPro" id="IPR013785">
    <property type="entry name" value="Aldolase_TIM"/>
</dbReference>
<proteinExistence type="inferred from homology"/>
<dbReference type="FunFam" id="3.20.20.70:FF:000027">
    <property type="entry name" value="Dihydropyrimidine dehydrogenase [NADP(+)]"/>
    <property type="match status" value="1"/>
</dbReference>
<dbReference type="InterPro" id="IPR033888">
    <property type="entry name" value="DHOD_1B"/>
</dbReference>
<dbReference type="EMBL" id="CP013065">
    <property type="protein sequence ID" value="ALM13454.1"/>
    <property type="molecule type" value="Genomic_DNA"/>
</dbReference>
<accession>A0A0S1SFL2</accession>
<reference evidence="11 12" key="2">
    <citation type="journal article" date="2016" name="PeerJ">
        <title>Analysis of five complete genome sequences for members of the class Peribacteria in the recently recognized Peregrinibacteria bacterial phylum.</title>
        <authorList>
            <person name="Anantharaman K."/>
            <person name="Brown C.T."/>
            <person name="Burstein D."/>
            <person name="Castelle C.J."/>
            <person name="Probst A.J."/>
            <person name="Thomas B.C."/>
            <person name="Williams K.H."/>
            <person name="Banfield J.F."/>
        </authorList>
    </citation>
    <scope>NUCLEOTIDE SEQUENCE [LARGE SCALE GENOMIC DNA]</scope>
    <source>
        <strain evidence="11">RIFOXYD1_FULL_PER-ii_59_16</strain>
    </source>
</reference>
<comment type="subcellular location">
    <subcellularLocation>
        <location evidence="1 9">Cytoplasm</location>
    </subcellularLocation>
</comment>
<evidence type="ECO:0000259" key="10">
    <source>
        <dbReference type="Pfam" id="PF01180"/>
    </source>
</evidence>
<dbReference type="KEGG" id="prf:PeribacterA2_0783"/>
<comment type="similarity">
    <text evidence="3 9">Belongs to the dihydroorotate dehydrogenase family. Type 1 subfamily.</text>
</comment>
<dbReference type="PANTHER" id="PTHR48109:SF1">
    <property type="entry name" value="DIHYDROOROTATE DEHYDROGENASE (FUMARATE)"/>
    <property type="match status" value="1"/>
</dbReference>
<dbReference type="GO" id="GO:0004152">
    <property type="term" value="F:dihydroorotate dehydrogenase activity"/>
    <property type="evidence" value="ECO:0007669"/>
    <property type="project" value="UniProtKB-UniRule"/>
</dbReference>
<dbReference type="UniPathway" id="UPA00070"/>
<accession>A0A0S1SRQ6</accession>
<keyword evidence="4 9" id="KW-0963">Cytoplasm</keyword>
<dbReference type="PROSITE" id="PS00912">
    <property type="entry name" value="DHODEHASE_2"/>
    <property type="match status" value="1"/>
</dbReference>
<evidence type="ECO:0000256" key="1">
    <source>
        <dbReference type="ARBA" id="ARBA00004496"/>
    </source>
</evidence>
<organism evidence="11 12">
    <name type="scientific">Candidatus Peribacter riflensis</name>
    <dbReference type="NCBI Taxonomy" id="1735162"/>
    <lineage>
        <taxon>Bacteria</taxon>
        <taxon>Candidatus Peregrinibacteriota</taxon>
        <taxon>Candidatus Peribacteria</taxon>
        <taxon>Candidatus Peribacterales</taxon>
        <taxon>Candidatus Peribacteraceae</taxon>
        <taxon>Candidatus Peribacter</taxon>
    </lineage>
</organism>
<name>A0A0S1SFL2_9BACT</name>
<dbReference type="STRING" id="1735162.PeribacterB2_0785"/>
<keyword evidence="6 9" id="KW-0288">FMN</keyword>
<feature type="binding site" evidence="9">
    <location>
        <begin position="246"/>
        <end position="247"/>
    </location>
    <ligand>
        <name>FMN</name>
        <dbReference type="ChEBI" id="CHEBI:58210"/>
    </ligand>
</feature>